<dbReference type="Gene3D" id="1.10.760.10">
    <property type="entry name" value="Cytochrome c-like domain"/>
    <property type="match status" value="1"/>
</dbReference>
<protein>
    <recommendedName>
        <fullName evidence="3">Cytochrome C</fullName>
    </recommendedName>
</protein>
<comment type="caution">
    <text evidence="1">The sequence shown here is derived from an EMBL/GenBank/DDBJ whole genome shotgun (WGS) entry which is preliminary data.</text>
</comment>
<dbReference type="GO" id="GO:0009055">
    <property type="term" value="F:electron transfer activity"/>
    <property type="evidence" value="ECO:0007669"/>
    <property type="project" value="InterPro"/>
</dbReference>
<evidence type="ECO:0000313" key="2">
    <source>
        <dbReference type="Proteomes" id="UP000476338"/>
    </source>
</evidence>
<dbReference type="PROSITE" id="PS51257">
    <property type="entry name" value="PROKAR_LIPOPROTEIN"/>
    <property type="match status" value="1"/>
</dbReference>
<proteinExistence type="predicted"/>
<gene>
    <name evidence="1" type="ORF">F1B92_00500</name>
</gene>
<accession>A0A6L5WIZ5</accession>
<dbReference type="Proteomes" id="UP000476338">
    <property type="component" value="Unassembled WGS sequence"/>
</dbReference>
<dbReference type="EMBL" id="VWSJ01000001">
    <property type="protein sequence ID" value="MSN95691.1"/>
    <property type="molecule type" value="Genomic_DNA"/>
</dbReference>
<dbReference type="AlphaFoldDB" id="A0A6L5WIZ5"/>
<keyword evidence="2" id="KW-1185">Reference proteome</keyword>
<reference evidence="1 2" key="1">
    <citation type="submission" date="2019-09" db="EMBL/GenBank/DDBJ databases">
        <authorList>
            <person name="Silva M."/>
            <person name="Pereira G."/>
            <person name="Lopes-Da-Costa L."/>
            <person name="Silva E."/>
        </authorList>
    </citation>
    <scope>NUCLEOTIDE SEQUENCE [LARGE SCALE GENOMIC DNA]</scope>
    <source>
        <strain evidence="1 2">FMV-PI01</strain>
    </source>
</reference>
<dbReference type="RefSeq" id="WP_154569962.1">
    <property type="nucleotide sequence ID" value="NZ_VWSJ01000001.1"/>
</dbReference>
<reference evidence="1 2" key="2">
    <citation type="submission" date="2020-03" db="EMBL/GenBank/DDBJ databases">
        <title>Campylobacter portucalensis sp. nov., a new species of Campylobacter isolated from the reproductive tract of bulls.</title>
        <authorList>
            <person name="Silva M.F."/>
            <person name="Pereira G."/>
            <person name="Carneiro C."/>
            <person name="Hemphill A."/>
            <person name="Mateus L."/>
            <person name="Lopes-Da-Costa L."/>
            <person name="Silva E."/>
        </authorList>
    </citation>
    <scope>NUCLEOTIDE SEQUENCE [LARGE SCALE GENOMIC DNA]</scope>
    <source>
        <strain evidence="1 2">FMV-PI01</strain>
    </source>
</reference>
<sequence>MKKIIATISFLVISCLNADEIIYANSVKSLYANKDDKIAIGRLLPTAPVKVLQKDGNFLKIEIVGFIQDGKEQAIYFSEGKRILNAAFKKNAPISIKILEDRNWDKVSVVAYVENSDFESEVGSMLGRAAKLYEENCSICHSLHNINEYNANQWPGIIESMISRTAISKKDKFLVNQYLQKTTTKQ</sequence>
<dbReference type="GO" id="GO:0020037">
    <property type="term" value="F:heme binding"/>
    <property type="evidence" value="ECO:0007669"/>
    <property type="project" value="InterPro"/>
</dbReference>
<evidence type="ECO:0008006" key="3">
    <source>
        <dbReference type="Google" id="ProtNLM"/>
    </source>
</evidence>
<evidence type="ECO:0000313" key="1">
    <source>
        <dbReference type="EMBL" id="MSN95691.1"/>
    </source>
</evidence>
<name>A0A6L5WIZ5_9BACT</name>
<dbReference type="SUPFAM" id="SSF46626">
    <property type="entry name" value="Cytochrome c"/>
    <property type="match status" value="1"/>
</dbReference>
<dbReference type="InterPro" id="IPR036909">
    <property type="entry name" value="Cyt_c-like_dom_sf"/>
</dbReference>
<organism evidence="1 2">
    <name type="scientific">Campylobacter portucalensis</name>
    <dbReference type="NCBI Taxonomy" id="2608384"/>
    <lineage>
        <taxon>Bacteria</taxon>
        <taxon>Pseudomonadati</taxon>
        <taxon>Campylobacterota</taxon>
        <taxon>Epsilonproteobacteria</taxon>
        <taxon>Campylobacterales</taxon>
        <taxon>Campylobacteraceae</taxon>
        <taxon>Campylobacter</taxon>
    </lineage>
</organism>